<gene>
    <name evidence="3" type="ORF">CGGC5_v011099</name>
</gene>
<dbReference type="Proteomes" id="UP000011096">
    <property type="component" value="Unassembled WGS sequence"/>
</dbReference>
<dbReference type="RefSeq" id="XP_031877686.2">
    <property type="nucleotide sequence ID" value="XM_032025752.2"/>
</dbReference>
<reference evidence="3 4" key="2">
    <citation type="submission" date="2020-04" db="EMBL/GenBank/DDBJ databases">
        <title>Genome sequencing and assembly of multiple isolates from the Colletotrichum gloeosporioides species complex.</title>
        <authorList>
            <person name="Gan P."/>
            <person name="Shirasu K."/>
        </authorList>
    </citation>
    <scope>NUCLEOTIDE SEQUENCE [LARGE SCALE GENOMIC DNA]</scope>
    <source>
        <strain evidence="3 4">Nara gc5</strain>
    </source>
</reference>
<organism evidence="3 4">
    <name type="scientific">Colletotrichum fructicola (strain Nara gc5)</name>
    <name type="common">Anthracnose fungus</name>
    <name type="synonym">Colletotrichum gloeosporioides (strain Nara gc5)</name>
    <dbReference type="NCBI Taxonomy" id="1213859"/>
    <lineage>
        <taxon>Eukaryota</taxon>
        <taxon>Fungi</taxon>
        <taxon>Dikarya</taxon>
        <taxon>Ascomycota</taxon>
        <taxon>Pezizomycotina</taxon>
        <taxon>Sordariomycetes</taxon>
        <taxon>Hypocreomycetidae</taxon>
        <taxon>Glomerellales</taxon>
        <taxon>Glomerellaceae</taxon>
        <taxon>Colletotrichum</taxon>
        <taxon>Colletotrichum gloeosporioides species complex</taxon>
    </lineage>
</organism>
<evidence type="ECO:0000256" key="1">
    <source>
        <dbReference type="SAM" id="MobiDB-lite"/>
    </source>
</evidence>
<evidence type="ECO:0000256" key="2">
    <source>
        <dbReference type="SAM" id="Phobius"/>
    </source>
</evidence>
<keyword evidence="2" id="KW-0812">Transmembrane</keyword>
<dbReference type="PANTHER" id="PTHR38122">
    <property type="entry name" value="GLYCOPROTEIN X"/>
    <property type="match status" value="1"/>
</dbReference>
<feature type="region of interest" description="Disordered" evidence="1">
    <location>
        <begin position="205"/>
        <end position="278"/>
    </location>
</feature>
<dbReference type="AlphaFoldDB" id="A0A7J6IWQ5"/>
<accession>A0A7J6IWQ5</accession>
<dbReference type="OrthoDB" id="5414836at2759"/>
<evidence type="ECO:0000313" key="3">
    <source>
        <dbReference type="EMBL" id="KAF4481347.1"/>
    </source>
</evidence>
<sequence>MKLFARDDTVVPAPCFSICNDCYVEVQTIGKNPELCSTGSTFQECYSRCNACIDANSADANSTIQAYLDPKFRQYLDYCSGSAPTSASPTTSTTAFPDIPASMLTTVTMRLLMPVTGLDGKIAASRFMPTTITRERDEATSSLTVTSLSVTSGVAPASGVASLQPTDETPSGRSNVWIAGPVVGAICVVGLALGGFWFLRRRRRQRSVPPTAMDDEGKSKFEKAELHADDVPKSPPMELEGSYPTPVPEMGVNEVPAQEMLVPDKDRQMVTEMPERHT</sequence>
<feature type="transmembrane region" description="Helical" evidence="2">
    <location>
        <begin position="176"/>
        <end position="199"/>
    </location>
</feature>
<keyword evidence="4" id="KW-1185">Reference proteome</keyword>
<keyword evidence="2" id="KW-1133">Transmembrane helix</keyword>
<evidence type="ECO:0000313" key="4">
    <source>
        <dbReference type="Proteomes" id="UP000011096"/>
    </source>
</evidence>
<dbReference type="EMBL" id="ANPB02000006">
    <property type="protein sequence ID" value="KAF4481347.1"/>
    <property type="molecule type" value="Genomic_DNA"/>
</dbReference>
<feature type="compositionally biased region" description="Basic and acidic residues" evidence="1">
    <location>
        <begin position="215"/>
        <end position="232"/>
    </location>
</feature>
<feature type="compositionally biased region" description="Basic and acidic residues" evidence="1">
    <location>
        <begin position="262"/>
        <end position="278"/>
    </location>
</feature>
<dbReference type="PANTHER" id="PTHR38122:SF1">
    <property type="entry name" value="GLYCOPROTEIN X"/>
    <property type="match status" value="1"/>
</dbReference>
<name>A0A7J6IWQ5_COLFN</name>
<comment type="caution">
    <text evidence="3">The sequence shown here is derived from an EMBL/GenBank/DDBJ whole genome shotgun (WGS) entry which is preliminary data.</text>
</comment>
<protein>
    <submittedName>
        <fullName evidence="3">Agglutinin-like protein</fullName>
    </submittedName>
</protein>
<dbReference type="InParanoid" id="A0A7J6IWQ5"/>
<dbReference type="GeneID" id="43609901"/>
<proteinExistence type="predicted"/>
<keyword evidence="2" id="KW-0472">Membrane</keyword>
<reference evidence="3 4" key="1">
    <citation type="submission" date="2012-08" db="EMBL/GenBank/DDBJ databases">
        <authorList>
            <person name="Gan P.H.P."/>
            <person name="Ikeda K."/>
            <person name="Irieda H."/>
            <person name="Narusaka M."/>
            <person name="O'Connell R.J."/>
            <person name="Narusaka Y."/>
            <person name="Takano Y."/>
            <person name="Kubo Y."/>
            <person name="Shirasu K."/>
        </authorList>
    </citation>
    <scope>NUCLEOTIDE SEQUENCE [LARGE SCALE GENOMIC DNA]</scope>
    <source>
        <strain evidence="3 4">Nara gc5</strain>
    </source>
</reference>